<dbReference type="Proteomes" id="UP001056035">
    <property type="component" value="Chromosome"/>
</dbReference>
<dbReference type="SMART" id="SM00460">
    <property type="entry name" value="TGc"/>
    <property type="match status" value="1"/>
</dbReference>
<dbReference type="Pfam" id="PF01841">
    <property type="entry name" value="Transglut_core"/>
    <property type="match status" value="1"/>
</dbReference>
<evidence type="ECO:0000313" key="3">
    <source>
        <dbReference type="Proteomes" id="UP001056035"/>
    </source>
</evidence>
<proteinExistence type="predicted"/>
<dbReference type="SUPFAM" id="SSF54001">
    <property type="entry name" value="Cysteine proteinases"/>
    <property type="match status" value="1"/>
</dbReference>
<organism evidence="2 3">
    <name type="scientific">Paraconexibacter antarcticus</name>
    <dbReference type="NCBI Taxonomy" id="2949664"/>
    <lineage>
        <taxon>Bacteria</taxon>
        <taxon>Bacillati</taxon>
        <taxon>Actinomycetota</taxon>
        <taxon>Thermoleophilia</taxon>
        <taxon>Solirubrobacterales</taxon>
        <taxon>Paraconexibacteraceae</taxon>
        <taxon>Paraconexibacter</taxon>
    </lineage>
</organism>
<name>A0ABY5DW37_9ACTN</name>
<evidence type="ECO:0000259" key="1">
    <source>
        <dbReference type="SMART" id="SM00460"/>
    </source>
</evidence>
<dbReference type="InterPro" id="IPR038765">
    <property type="entry name" value="Papain-like_cys_pep_sf"/>
</dbReference>
<dbReference type="RefSeq" id="WP_254572890.1">
    <property type="nucleotide sequence ID" value="NZ_CP098502.1"/>
</dbReference>
<dbReference type="PANTHER" id="PTHR33490">
    <property type="entry name" value="BLR5614 PROTEIN-RELATED"/>
    <property type="match status" value="1"/>
</dbReference>
<dbReference type="Gene3D" id="3.10.620.30">
    <property type="match status" value="1"/>
</dbReference>
<gene>
    <name evidence="2" type="ORF">NBH00_08405</name>
</gene>
<sequence length="230" mass="25224">MSDELRPYLEPGTSIDSTHPAVVALAQEHGAGIDDVRERAVALYYAVRDGFLYDPYGLELTATGFRASTVIERGGGFCVPKATLLAAVGRAAGIPARIGFADVRNHMTSPRLMELMGTDVFAYHGYAELWIDGRWVKATPAFNLSLCQKVGVQPLEFDGREDSLFHPLDLSGRRHMEYLRDHGSFVDVPVDRIVAAWAEIYPRSGEWGTATRHGASFESEAVTVLPDIVS</sequence>
<dbReference type="EMBL" id="CP098502">
    <property type="protein sequence ID" value="UTI66215.1"/>
    <property type="molecule type" value="Genomic_DNA"/>
</dbReference>
<protein>
    <submittedName>
        <fullName evidence="2">Transglutaminase-like domain-containing protein</fullName>
    </submittedName>
</protein>
<dbReference type="InterPro" id="IPR002931">
    <property type="entry name" value="Transglutaminase-like"/>
</dbReference>
<evidence type="ECO:0000313" key="2">
    <source>
        <dbReference type="EMBL" id="UTI66215.1"/>
    </source>
</evidence>
<feature type="domain" description="Transglutaminase-like" evidence="1">
    <location>
        <begin position="70"/>
        <end position="142"/>
    </location>
</feature>
<dbReference type="PANTHER" id="PTHR33490:SF3">
    <property type="entry name" value="CONSERVED INTEGRAL MEMBRANE PROTEIN"/>
    <property type="match status" value="1"/>
</dbReference>
<keyword evidence="3" id="KW-1185">Reference proteome</keyword>
<accession>A0ABY5DW37</accession>
<reference evidence="2 3" key="1">
    <citation type="submission" date="2022-06" db="EMBL/GenBank/DDBJ databases">
        <title>Paraconexibacter antarcticus.</title>
        <authorList>
            <person name="Kim C.S."/>
        </authorList>
    </citation>
    <scope>NUCLEOTIDE SEQUENCE [LARGE SCALE GENOMIC DNA]</scope>
    <source>
        <strain evidence="2 3">02-257</strain>
    </source>
</reference>